<gene>
    <name evidence="3" type="ORF">L3Y34_009879</name>
</gene>
<dbReference type="SUPFAM" id="SSF53474">
    <property type="entry name" value="alpha/beta-Hydrolases"/>
    <property type="match status" value="1"/>
</dbReference>
<evidence type="ECO:0000259" key="2">
    <source>
        <dbReference type="Pfam" id="PF08719"/>
    </source>
</evidence>
<feature type="domain" description="Fungal lipase-type" evidence="1">
    <location>
        <begin position="331"/>
        <end position="465"/>
    </location>
</feature>
<accession>A0AAE9AD57</accession>
<evidence type="ECO:0000259" key="1">
    <source>
        <dbReference type="Pfam" id="PF01764"/>
    </source>
</evidence>
<reference evidence="3 4" key="1">
    <citation type="submission" date="2022-02" db="EMBL/GenBank/DDBJ databases">
        <title>Chromosome-level reference genomes for two strains of Caenorhabditis briggsae: an improved platform for comparative genomics.</title>
        <authorList>
            <person name="Stevens L."/>
            <person name="Andersen E.C."/>
        </authorList>
    </citation>
    <scope>NUCLEOTIDE SEQUENCE [LARGE SCALE GENOMIC DNA]</scope>
    <source>
        <strain evidence="3">QX1410_ONT</strain>
        <tissue evidence="3">Whole-organism</tissue>
    </source>
</reference>
<dbReference type="SUPFAM" id="SSF143990">
    <property type="entry name" value="YbiA-like"/>
    <property type="match status" value="1"/>
</dbReference>
<dbReference type="CDD" id="cd00519">
    <property type="entry name" value="Lipase_3"/>
    <property type="match status" value="1"/>
</dbReference>
<dbReference type="Gene3D" id="1.10.357.40">
    <property type="entry name" value="YbiA-like"/>
    <property type="match status" value="1"/>
</dbReference>
<sequence>MIFVHFCALFVFSSFPNPQTRPKLITQFFVRCDHLNSDCTFALFELPGEQVVIAIRGTRTMSQLFFETMSAFIPDTSFHGLGEPKMKHTRVQNSPKTGKVYVLFYEDDSAFSNFHPAKFEAATVKKLVNSEKFQEEETLKWNCSEQYFMYHKALLVNDQNAAKFIHDSKYPMPMKMAGRKLNMTRNDLEKWSEKSREVMYQACLAKFSQNLELRKLLFRTKGMILVEASGNDAIWGIGIWKEDPRAQNEDSWHGTNWLGIILDKIREELWDKPEFKNEKEEIEKENVETRIISFPNPQTRPKLITQFFVRCDHLNSDCTFALLELPGEQVVIAIRGTRTMSQLFFETMSAFIPDTSFHGLGEVNYYFSMTHKSIWPKIRDVLIHSNYSNHDVIFTGHSLGGSLAALSAFESILTNVRNESQVKVVTLAEPRTGNRKFAKNFDKSVKYSFRIINGIDVLAHLPPCHKDYRFLPRVDLPCDPRSRDGPYHHSTEVWYPDGMNETAKYIVCDGNQGEEHFCSDRVHVTVSSFGKGITDHRKYFGKMVSQYGNANCNQNRTFDENEGFLGKLKIVSELINKVI</sequence>
<dbReference type="EMBL" id="CP090895">
    <property type="protein sequence ID" value="ULT92398.1"/>
    <property type="molecule type" value="Genomic_DNA"/>
</dbReference>
<feature type="domain" description="NADAR" evidence="2">
    <location>
        <begin position="104"/>
        <end position="270"/>
    </location>
</feature>
<dbReference type="CDD" id="cd15457">
    <property type="entry name" value="NADAR"/>
    <property type="match status" value="1"/>
</dbReference>
<evidence type="ECO:0000313" key="3">
    <source>
        <dbReference type="EMBL" id="ULT92398.1"/>
    </source>
</evidence>
<dbReference type="InterPro" id="IPR012816">
    <property type="entry name" value="NADAR"/>
</dbReference>
<name>A0AAE9AD57_CAEBR</name>
<dbReference type="InterPro" id="IPR037238">
    <property type="entry name" value="YbiA-like_sf"/>
</dbReference>
<evidence type="ECO:0000313" key="4">
    <source>
        <dbReference type="Proteomes" id="UP000827892"/>
    </source>
</evidence>
<dbReference type="GO" id="GO:0006629">
    <property type="term" value="P:lipid metabolic process"/>
    <property type="evidence" value="ECO:0007669"/>
    <property type="project" value="InterPro"/>
</dbReference>
<dbReference type="Pfam" id="PF01764">
    <property type="entry name" value="Lipase_3"/>
    <property type="match status" value="1"/>
</dbReference>
<dbReference type="InterPro" id="IPR029058">
    <property type="entry name" value="AB_hydrolase_fold"/>
</dbReference>
<dbReference type="AlphaFoldDB" id="A0AAE9AD57"/>
<dbReference type="Gene3D" id="3.40.50.1820">
    <property type="entry name" value="alpha/beta hydrolase"/>
    <property type="match status" value="1"/>
</dbReference>
<organism evidence="3 4">
    <name type="scientific">Caenorhabditis briggsae</name>
    <dbReference type="NCBI Taxonomy" id="6238"/>
    <lineage>
        <taxon>Eukaryota</taxon>
        <taxon>Metazoa</taxon>
        <taxon>Ecdysozoa</taxon>
        <taxon>Nematoda</taxon>
        <taxon>Chromadorea</taxon>
        <taxon>Rhabditida</taxon>
        <taxon>Rhabditina</taxon>
        <taxon>Rhabditomorpha</taxon>
        <taxon>Rhabditoidea</taxon>
        <taxon>Rhabditidae</taxon>
        <taxon>Peloderinae</taxon>
        <taxon>Caenorhabditis</taxon>
    </lineage>
</organism>
<evidence type="ECO:0008006" key="5">
    <source>
        <dbReference type="Google" id="ProtNLM"/>
    </source>
</evidence>
<proteinExistence type="predicted"/>
<dbReference type="PANTHER" id="PTHR45908">
    <property type="entry name" value="PROTEIN CBG11750-RELATED"/>
    <property type="match status" value="1"/>
</dbReference>
<dbReference type="NCBIfam" id="TIGR02464">
    <property type="entry name" value="ribofla_fusion"/>
    <property type="match status" value="1"/>
</dbReference>
<dbReference type="InterPro" id="IPR002921">
    <property type="entry name" value="Fungal_lipase-type"/>
</dbReference>
<protein>
    <recommendedName>
        <fullName evidence="5">NADAR domain-containing protein</fullName>
    </recommendedName>
</protein>
<dbReference type="PANTHER" id="PTHR45908:SF5">
    <property type="entry name" value="FUNGAL LIPASE-LIKE DOMAIN-CONTAINING PROTEIN"/>
    <property type="match status" value="1"/>
</dbReference>
<dbReference type="Proteomes" id="UP000827892">
    <property type="component" value="Chromosome V"/>
</dbReference>
<dbReference type="Pfam" id="PF08719">
    <property type="entry name" value="NADAR"/>
    <property type="match status" value="1"/>
</dbReference>